<gene>
    <name evidence="2" type="ORF">S7711_10613</name>
</gene>
<dbReference type="EMBL" id="KL648432">
    <property type="protein sequence ID" value="KEY70535.1"/>
    <property type="molecule type" value="Genomic_DNA"/>
</dbReference>
<organism evidence="2 3">
    <name type="scientific">Stachybotrys chartarum (strain CBS 109288 / IBT 7711)</name>
    <name type="common">Toxic black mold</name>
    <name type="synonym">Stilbospora chartarum</name>
    <dbReference type="NCBI Taxonomy" id="1280523"/>
    <lineage>
        <taxon>Eukaryota</taxon>
        <taxon>Fungi</taxon>
        <taxon>Dikarya</taxon>
        <taxon>Ascomycota</taxon>
        <taxon>Pezizomycotina</taxon>
        <taxon>Sordariomycetes</taxon>
        <taxon>Hypocreomycetidae</taxon>
        <taxon>Hypocreales</taxon>
        <taxon>Stachybotryaceae</taxon>
        <taxon>Stachybotrys</taxon>
    </lineage>
</organism>
<evidence type="ECO:0000313" key="3">
    <source>
        <dbReference type="Proteomes" id="UP000028045"/>
    </source>
</evidence>
<keyword evidence="3" id="KW-1185">Reference proteome</keyword>
<feature type="region of interest" description="Disordered" evidence="1">
    <location>
        <begin position="197"/>
        <end position="231"/>
    </location>
</feature>
<feature type="compositionally biased region" description="Low complexity" evidence="1">
    <location>
        <begin position="12"/>
        <end position="29"/>
    </location>
</feature>
<sequence>MHHVPLSPIPCLPSNELSPPSPSSPQSISHDNSHFPSIQRDKRTPRNQVHADTRLRSFIYITHHFLANYTRTIPSFARPATSLLHYVRRRTSVTSRNRQDPLAAHSYLVSPLLKMVALCLYMAALLETDNTDGTARHSSGMGQPNLVLGWKRDLFIGRTRPVPVLLSAMPPRHRTWRQVPGREERCRVLQASSAKLANLSSLPKDPRKPPSTSRRRPPRRRSQGFSRPPSRCSATALFLLQLSVDARSRREEKDNETKAVHSHCCCITRFAAACVRPVLPKG</sequence>
<dbReference type="Proteomes" id="UP000028045">
    <property type="component" value="Unassembled WGS sequence"/>
</dbReference>
<reference evidence="2 3" key="1">
    <citation type="journal article" date="2014" name="BMC Genomics">
        <title>Comparative genome sequencing reveals chemotype-specific gene clusters in the toxigenic black mold Stachybotrys.</title>
        <authorList>
            <person name="Semeiks J."/>
            <person name="Borek D."/>
            <person name="Otwinowski Z."/>
            <person name="Grishin N.V."/>
        </authorList>
    </citation>
    <scope>NUCLEOTIDE SEQUENCE [LARGE SCALE GENOMIC DNA]</scope>
    <source>
        <strain evidence="3">CBS 109288 / IBT 7711</strain>
    </source>
</reference>
<dbReference type="AlphaFoldDB" id="A0A084AZ06"/>
<proteinExistence type="predicted"/>
<accession>A0A084AZ06</accession>
<name>A0A084AZ06_STACB</name>
<feature type="compositionally biased region" description="Basic residues" evidence="1">
    <location>
        <begin position="213"/>
        <end position="222"/>
    </location>
</feature>
<feature type="region of interest" description="Disordered" evidence="1">
    <location>
        <begin position="1"/>
        <end position="49"/>
    </location>
</feature>
<dbReference type="HOGENOM" id="CLU_987559_0_0_1"/>
<feature type="compositionally biased region" description="Basic and acidic residues" evidence="1">
    <location>
        <begin position="39"/>
        <end position="49"/>
    </location>
</feature>
<evidence type="ECO:0000256" key="1">
    <source>
        <dbReference type="SAM" id="MobiDB-lite"/>
    </source>
</evidence>
<protein>
    <submittedName>
        <fullName evidence="2">Uncharacterized protein</fullName>
    </submittedName>
</protein>
<evidence type="ECO:0000313" key="2">
    <source>
        <dbReference type="EMBL" id="KEY70535.1"/>
    </source>
</evidence>